<feature type="transmembrane region" description="Helical" evidence="5">
    <location>
        <begin position="112"/>
        <end position="130"/>
    </location>
</feature>
<dbReference type="EMBL" id="JAKFHA010000048">
    <property type="protein sequence ID" value="MCF2533382.1"/>
    <property type="molecule type" value="Genomic_DNA"/>
</dbReference>
<dbReference type="AlphaFoldDB" id="A0AA41QAU2"/>
<sequence length="294" mass="32853">MISKLKARFAGRADLAAAAEPVDPLDPVAVQAAKKAKRRRTIRDAIRELLLVAALFLVYKFGRNLAPGSDSTALHNAKEVLTLQKNLRLPDELAIQQWWIQSDWLVSAANRYYAYVHFPVTVAFLLWLWIRHRDHYKWIRNLLAIMTGIALVIHILVPLAPPRMMDGFVDTGMIDGTSPYASEVGAKIANQYAAMPSLHFGWAIVVAIGVMAVWCNRDPMRRVGSKLIWLHPAITLLVIVVTANHYWLDAFVATLLLAVAMVVVPFPDRSPHAKLVRIIPSPRAPVRESVSARP</sequence>
<dbReference type="GO" id="GO:0016020">
    <property type="term" value="C:membrane"/>
    <property type="evidence" value="ECO:0007669"/>
    <property type="project" value="UniProtKB-SubCell"/>
</dbReference>
<comment type="subcellular location">
    <subcellularLocation>
        <location evidence="1">Membrane</location>
        <topology evidence="1">Multi-pass membrane protein</topology>
    </subcellularLocation>
</comment>
<evidence type="ECO:0000256" key="5">
    <source>
        <dbReference type="SAM" id="Phobius"/>
    </source>
</evidence>
<reference evidence="7" key="1">
    <citation type="submission" date="2022-01" db="EMBL/GenBank/DDBJ databases">
        <title>Genome-Based Taxonomic Classification of the Phylum Actinobacteria.</title>
        <authorList>
            <person name="Gao Y."/>
        </authorList>
    </citation>
    <scope>NUCLEOTIDE SEQUENCE</scope>
    <source>
        <strain evidence="7">KLBMP 8922</strain>
    </source>
</reference>
<keyword evidence="2 5" id="KW-0812">Transmembrane</keyword>
<feature type="transmembrane region" description="Helical" evidence="5">
    <location>
        <begin position="197"/>
        <end position="215"/>
    </location>
</feature>
<keyword evidence="3 5" id="KW-1133">Transmembrane helix</keyword>
<protein>
    <submittedName>
        <fullName evidence="7">Phosphatase PAP2 family protein</fullName>
    </submittedName>
</protein>
<dbReference type="CDD" id="cd03386">
    <property type="entry name" value="PAP2_Aur1_like"/>
    <property type="match status" value="1"/>
</dbReference>
<proteinExistence type="predicted"/>
<dbReference type="RefSeq" id="WP_235058157.1">
    <property type="nucleotide sequence ID" value="NZ_JAKFHA010000048.1"/>
</dbReference>
<name>A0AA41QAU2_9ACTN</name>
<dbReference type="Pfam" id="PF14378">
    <property type="entry name" value="PAP2_3"/>
    <property type="match status" value="1"/>
</dbReference>
<feature type="transmembrane region" description="Helical" evidence="5">
    <location>
        <begin position="227"/>
        <end position="244"/>
    </location>
</feature>
<organism evidence="7 8">
    <name type="scientific">Yinghuangia soli</name>
    <dbReference type="NCBI Taxonomy" id="2908204"/>
    <lineage>
        <taxon>Bacteria</taxon>
        <taxon>Bacillati</taxon>
        <taxon>Actinomycetota</taxon>
        <taxon>Actinomycetes</taxon>
        <taxon>Kitasatosporales</taxon>
        <taxon>Streptomycetaceae</taxon>
        <taxon>Yinghuangia</taxon>
    </lineage>
</organism>
<dbReference type="Proteomes" id="UP001165378">
    <property type="component" value="Unassembled WGS sequence"/>
</dbReference>
<feature type="transmembrane region" description="Helical" evidence="5">
    <location>
        <begin position="45"/>
        <end position="62"/>
    </location>
</feature>
<comment type="caution">
    <text evidence="7">The sequence shown here is derived from an EMBL/GenBank/DDBJ whole genome shotgun (WGS) entry which is preliminary data.</text>
</comment>
<keyword evidence="8" id="KW-1185">Reference proteome</keyword>
<keyword evidence="4 5" id="KW-0472">Membrane</keyword>
<evidence type="ECO:0000313" key="7">
    <source>
        <dbReference type="EMBL" id="MCF2533382.1"/>
    </source>
</evidence>
<evidence type="ECO:0000259" key="6">
    <source>
        <dbReference type="Pfam" id="PF14378"/>
    </source>
</evidence>
<feature type="transmembrane region" description="Helical" evidence="5">
    <location>
        <begin position="250"/>
        <end position="267"/>
    </location>
</feature>
<dbReference type="InterPro" id="IPR052185">
    <property type="entry name" value="IPC_Synthase-Related"/>
</dbReference>
<evidence type="ECO:0000256" key="4">
    <source>
        <dbReference type="ARBA" id="ARBA00023136"/>
    </source>
</evidence>
<gene>
    <name evidence="7" type="ORF">LZ495_40045</name>
</gene>
<evidence type="ECO:0000256" key="1">
    <source>
        <dbReference type="ARBA" id="ARBA00004141"/>
    </source>
</evidence>
<dbReference type="InterPro" id="IPR026841">
    <property type="entry name" value="Aur1/Ipt1"/>
</dbReference>
<dbReference type="PANTHER" id="PTHR31310">
    <property type="match status" value="1"/>
</dbReference>
<accession>A0AA41QAU2</accession>
<evidence type="ECO:0000256" key="3">
    <source>
        <dbReference type="ARBA" id="ARBA00022989"/>
    </source>
</evidence>
<feature type="transmembrane region" description="Helical" evidence="5">
    <location>
        <begin position="142"/>
        <end position="160"/>
    </location>
</feature>
<evidence type="ECO:0000256" key="2">
    <source>
        <dbReference type="ARBA" id="ARBA00022692"/>
    </source>
</evidence>
<dbReference type="PANTHER" id="PTHR31310:SF7">
    <property type="entry name" value="PA-PHOSPHATASE RELATED-FAMILY PROTEIN DDB_G0268928"/>
    <property type="match status" value="1"/>
</dbReference>
<feature type="domain" description="Inositolphosphotransferase Aur1/Ipt1" evidence="6">
    <location>
        <begin position="79"/>
        <end position="262"/>
    </location>
</feature>
<evidence type="ECO:0000313" key="8">
    <source>
        <dbReference type="Proteomes" id="UP001165378"/>
    </source>
</evidence>